<dbReference type="EMBL" id="MU266345">
    <property type="protein sequence ID" value="KAH7929127.1"/>
    <property type="molecule type" value="Genomic_DNA"/>
</dbReference>
<sequence>MGVKIENSSSPDGSGVLLLVLFAMCFWAGDYRRLYYSQPFCRIRALAYCPSSSRSARSPGLTQGSYSPLCENNSTPAARPHKAIVNRKLGPSPLRTRFSALG</sequence>
<reference evidence="1" key="1">
    <citation type="journal article" date="2021" name="New Phytol.">
        <title>Evolutionary innovations through gain and loss of genes in the ectomycorrhizal Boletales.</title>
        <authorList>
            <person name="Wu G."/>
            <person name="Miyauchi S."/>
            <person name="Morin E."/>
            <person name="Kuo A."/>
            <person name="Drula E."/>
            <person name="Varga T."/>
            <person name="Kohler A."/>
            <person name="Feng B."/>
            <person name="Cao Y."/>
            <person name="Lipzen A."/>
            <person name="Daum C."/>
            <person name="Hundley H."/>
            <person name="Pangilinan J."/>
            <person name="Johnson J."/>
            <person name="Barry K."/>
            <person name="LaButti K."/>
            <person name="Ng V."/>
            <person name="Ahrendt S."/>
            <person name="Min B."/>
            <person name="Choi I.G."/>
            <person name="Park H."/>
            <person name="Plett J.M."/>
            <person name="Magnuson J."/>
            <person name="Spatafora J.W."/>
            <person name="Nagy L.G."/>
            <person name="Henrissat B."/>
            <person name="Grigoriev I.V."/>
            <person name="Yang Z.L."/>
            <person name="Xu J."/>
            <person name="Martin F.M."/>
        </authorList>
    </citation>
    <scope>NUCLEOTIDE SEQUENCE</scope>
    <source>
        <strain evidence="1">KUC20120723A-06</strain>
    </source>
</reference>
<proteinExistence type="predicted"/>
<comment type="caution">
    <text evidence="1">The sequence shown here is derived from an EMBL/GenBank/DDBJ whole genome shotgun (WGS) entry which is preliminary data.</text>
</comment>
<dbReference type="Proteomes" id="UP000790709">
    <property type="component" value="Unassembled WGS sequence"/>
</dbReference>
<accession>A0ACB8BUK8</accession>
<evidence type="ECO:0000313" key="2">
    <source>
        <dbReference type="Proteomes" id="UP000790709"/>
    </source>
</evidence>
<gene>
    <name evidence="1" type="ORF">BV22DRAFT_156555</name>
</gene>
<name>A0ACB8BUK8_9AGAM</name>
<organism evidence="1 2">
    <name type="scientific">Leucogyrophana mollusca</name>
    <dbReference type="NCBI Taxonomy" id="85980"/>
    <lineage>
        <taxon>Eukaryota</taxon>
        <taxon>Fungi</taxon>
        <taxon>Dikarya</taxon>
        <taxon>Basidiomycota</taxon>
        <taxon>Agaricomycotina</taxon>
        <taxon>Agaricomycetes</taxon>
        <taxon>Agaricomycetidae</taxon>
        <taxon>Boletales</taxon>
        <taxon>Boletales incertae sedis</taxon>
        <taxon>Leucogyrophana</taxon>
    </lineage>
</organism>
<evidence type="ECO:0000313" key="1">
    <source>
        <dbReference type="EMBL" id="KAH7929127.1"/>
    </source>
</evidence>
<keyword evidence="2" id="KW-1185">Reference proteome</keyword>
<protein>
    <submittedName>
        <fullName evidence="1">Uncharacterized protein</fullName>
    </submittedName>
</protein>